<reference evidence="2 3" key="1">
    <citation type="submission" date="2018-02" db="EMBL/GenBank/DDBJ databases">
        <title>8 Nocardia nova and 1 Nocardia cyriacigeorgica strain used for evolution to TMP-SMX.</title>
        <authorList>
            <person name="Mehta H."/>
            <person name="Weng J."/>
            <person name="Shamoo Y."/>
        </authorList>
    </citation>
    <scope>NUCLEOTIDE SEQUENCE [LARGE SCALE GENOMIC DNA]</scope>
    <source>
        <strain evidence="2 3">BAA2227</strain>
    </source>
</reference>
<dbReference type="Proteomes" id="UP000238356">
    <property type="component" value="Unassembled WGS sequence"/>
</dbReference>
<feature type="domain" description="SnoaL-like" evidence="1">
    <location>
        <begin position="13"/>
        <end position="126"/>
    </location>
</feature>
<organism evidence="2 3">
    <name type="scientific">Nocardia nova</name>
    <dbReference type="NCBI Taxonomy" id="37330"/>
    <lineage>
        <taxon>Bacteria</taxon>
        <taxon>Bacillati</taxon>
        <taxon>Actinomycetota</taxon>
        <taxon>Actinomycetes</taxon>
        <taxon>Mycobacteriales</taxon>
        <taxon>Nocardiaceae</taxon>
        <taxon>Nocardia</taxon>
    </lineage>
</organism>
<accession>A0A2S6A2B6</accession>
<dbReference type="Pfam" id="PF12680">
    <property type="entry name" value="SnoaL_2"/>
    <property type="match status" value="1"/>
</dbReference>
<dbReference type="Gene3D" id="3.10.450.50">
    <property type="match status" value="1"/>
</dbReference>
<name>A0A2S6A2B6_9NOCA</name>
<dbReference type="SUPFAM" id="SSF54427">
    <property type="entry name" value="NTF2-like"/>
    <property type="match status" value="1"/>
</dbReference>
<evidence type="ECO:0000313" key="2">
    <source>
        <dbReference type="EMBL" id="PPJ25683.1"/>
    </source>
</evidence>
<keyword evidence="3" id="KW-1185">Reference proteome</keyword>
<dbReference type="InterPro" id="IPR032710">
    <property type="entry name" value="NTF2-like_dom_sf"/>
</dbReference>
<protein>
    <submittedName>
        <fullName evidence="2">Polyketide cyclase</fullName>
    </submittedName>
</protein>
<gene>
    <name evidence="2" type="ORF">C5F51_22140</name>
</gene>
<dbReference type="InterPro" id="IPR037401">
    <property type="entry name" value="SnoaL-like"/>
</dbReference>
<dbReference type="EMBL" id="PSZD01000015">
    <property type="protein sequence ID" value="PPJ25683.1"/>
    <property type="molecule type" value="Genomic_DNA"/>
</dbReference>
<proteinExistence type="predicted"/>
<comment type="caution">
    <text evidence="2">The sequence shown here is derived from an EMBL/GenBank/DDBJ whole genome shotgun (WGS) entry which is preliminary data.</text>
</comment>
<evidence type="ECO:0000259" key="1">
    <source>
        <dbReference type="Pfam" id="PF12680"/>
    </source>
</evidence>
<evidence type="ECO:0000313" key="3">
    <source>
        <dbReference type="Proteomes" id="UP000238356"/>
    </source>
</evidence>
<sequence length="143" mass="15272">MSVSTSTLEAYPQRYLDAWNQRDIATALAVIHPNVHWEDPLLPVPLIDHDGAAGFLGGAWQGFPDLRFEAVGDPLVDAASGRVASAWRMTGTHTGEFPAGAPISGNAFTVLGTDIWEVDAEGRATSVHAYYDSLVLLRAIGLA</sequence>
<dbReference type="AlphaFoldDB" id="A0A2S6A2B6"/>